<evidence type="ECO:0000259" key="2">
    <source>
        <dbReference type="Pfam" id="PF22069"/>
    </source>
</evidence>
<dbReference type="RefSeq" id="XP_014680197.1">
    <property type="nucleotide sequence ID" value="XM_014824711.1"/>
</dbReference>
<protein>
    <submittedName>
        <fullName evidence="4">Androglobin-like</fullName>
    </submittedName>
</protein>
<evidence type="ECO:0000313" key="4">
    <source>
        <dbReference type="RefSeq" id="XP_014680197.1"/>
    </source>
</evidence>
<accession>A0ABM1F6X6</accession>
<dbReference type="Proteomes" id="UP000695022">
    <property type="component" value="Unplaced"/>
</dbReference>
<name>A0ABM1F6X6_PRICU</name>
<evidence type="ECO:0000256" key="1">
    <source>
        <dbReference type="SAM" id="MobiDB-lite"/>
    </source>
</evidence>
<dbReference type="GeneID" id="106820168"/>
<feature type="non-terminal residue" evidence="4">
    <location>
        <position position="241"/>
    </location>
</feature>
<sequence length="241" mass="27086">NGYTFVAESRTGAQPALGSKFKLRLIGTVSPLLSPSHEVLPTAFATKEVRDYYVPSRDSVVMRYQIAIHKQDQLATIRFTTSRADVSATLLGPRQRRRVPPRGGEGRGRHPALIFRRNPGDDLKKIKSSKPSGMGSPGKSRPPTSISKTRLVDEVVAKRKVEDGDGEVHAYVVMATIDSQCWPLSRRDWKHVRKASCSDQERPRNKGKLLSEPLLKTPELDQQRDVAQKLLMEEYRACREE</sequence>
<reference evidence="4" key="1">
    <citation type="submission" date="2025-08" db="UniProtKB">
        <authorList>
            <consortium name="RefSeq"/>
        </authorList>
    </citation>
    <scope>IDENTIFICATION</scope>
</reference>
<feature type="non-terminal residue" evidence="4">
    <location>
        <position position="1"/>
    </location>
</feature>
<evidence type="ECO:0000313" key="3">
    <source>
        <dbReference type="Proteomes" id="UP000695022"/>
    </source>
</evidence>
<organism evidence="3 4">
    <name type="scientific">Priapulus caudatus</name>
    <name type="common">Priapulid worm</name>
    <dbReference type="NCBI Taxonomy" id="37621"/>
    <lineage>
        <taxon>Eukaryota</taxon>
        <taxon>Metazoa</taxon>
        <taxon>Ecdysozoa</taxon>
        <taxon>Scalidophora</taxon>
        <taxon>Priapulida</taxon>
        <taxon>Priapulimorpha</taxon>
        <taxon>Priapulimorphida</taxon>
        <taxon>Priapulidae</taxon>
        <taxon>Priapulus</taxon>
    </lineage>
</organism>
<dbReference type="PANTHER" id="PTHR46298">
    <property type="entry name" value="ANDROGLOBIN"/>
    <property type="match status" value="1"/>
</dbReference>
<keyword evidence="3" id="KW-1185">Reference proteome</keyword>
<dbReference type="InterPro" id="IPR053033">
    <property type="entry name" value="Androglobin-like"/>
</dbReference>
<feature type="domain" description="Androglobin" evidence="2">
    <location>
        <begin position="1"/>
        <end position="35"/>
    </location>
</feature>
<feature type="compositionally biased region" description="Low complexity" evidence="1">
    <location>
        <begin position="129"/>
        <end position="143"/>
    </location>
</feature>
<feature type="region of interest" description="Disordered" evidence="1">
    <location>
        <begin position="95"/>
        <end position="149"/>
    </location>
</feature>
<dbReference type="PANTHER" id="PTHR46298:SF1">
    <property type="entry name" value="ANDROGLOBIN"/>
    <property type="match status" value="1"/>
</dbReference>
<dbReference type="Pfam" id="PF22069">
    <property type="entry name" value="Androglobin_IV"/>
    <property type="match status" value="1"/>
</dbReference>
<proteinExistence type="predicted"/>
<gene>
    <name evidence="4" type="primary">LOC106820168</name>
</gene>
<dbReference type="InterPro" id="IPR054094">
    <property type="entry name" value="Androglobin_IV"/>
</dbReference>